<feature type="compositionally biased region" description="Basic and acidic residues" evidence="5">
    <location>
        <begin position="246"/>
        <end position="268"/>
    </location>
</feature>
<dbReference type="InterPro" id="IPR013083">
    <property type="entry name" value="Znf_RING/FYVE/PHD"/>
</dbReference>
<evidence type="ECO:0000256" key="5">
    <source>
        <dbReference type="SAM" id="MobiDB-lite"/>
    </source>
</evidence>
<reference evidence="8 9" key="1">
    <citation type="submission" date="2024-06" db="EMBL/GenBank/DDBJ databases">
        <authorList>
            <person name="Kraege A."/>
            <person name="Thomma B."/>
        </authorList>
    </citation>
    <scope>NUCLEOTIDE SEQUENCE [LARGE SCALE GENOMIC DNA]</scope>
</reference>
<dbReference type="Proteomes" id="UP001497392">
    <property type="component" value="Unassembled WGS sequence"/>
</dbReference>
<evidence type="ECO:0000256" key="1">
    <source>
        <dbReference type="ARBA" id="ARBA00022723"/>
    </source>
</evidence>
<feature type="region of interest" description="Disordered" evidence="5">
    <location>
        <begin position="386"/>
        <end position="420"/>
    </location>
</feature>
<proteinExistence type="predicted"/>
<feature type="domain" description="RING-type" evidence="7">
    <location>
        <begin position="199"/>
        <end position="299"/>
    </location>
</feature>
<keyword evidence="9" id="KW-1185">Reference proteome</keyword>
<keyword evidence="1" id="KW-0479">Metal-binding</keyword>
<evidence type="ECO:0000259" key="7">
    <source>
        <dbReference type="PROSITE" id="PS50089"/>
    </source>
</evidence>
<protein>
    <submittedName>
        <fullName evidence="8">G6243 protein</fullName>
    </submittedName>
</protein>
<name>A0ABP1FW82_9CHLO</name>
<evidence type="ECO:0000256" key="3">
    <source>
        <dbReference type="ARBA" id="ARBA00022833"/>
    </source>
</evidence>
<sequence length="420" mass="44759">MPPYAQAGACGGSRLNAGFQVAFAAARSIAVPQGAEEGEAAEQFAAELMDRWGVGDALCNDGVLLLLTLQPRQVAIYAGRGAKRQVSAGRIKQIIGRMRPLLREQKYGDALEGAAVDIGIALAGGSTPGGDGEGTTLGSILSMLFFLGVFVTIAFSIITGIGRNRSADRRSRRCQSLIDKLRREQAAALSSQQYPSESCPVCLEDFQRPGQDSRPSAPPLTPDMDDKEFKVSVREGSSSGSSASDLKSKLLGERRDSSSDTQEGRERSCKPLVLPCGHSFCEDCLSKWIASNDTCPICRASLTERPLPPAPASCLPQQQQQQAGAARMGVQPMADHRIEEELLFRLGSVQRMFPQVVTGDVMDRWGQQVRRGEPLNWTAVRAAELARERQQEHASSGAWGASTSFGGGTSSGGGGASGSW</sequence>
<keyword evidence="6" id="KW-1133">Transmembrane helix</keyword>
<dbReference type="PANTHER" id="PTHR30373:SF2">
    <property type="entry name" value="UPF0603 PROTEIN YGCG"/>
    <property type="match status" value="1"/>
</dbReference>
<evidence type="ECO:0000256" key="4">
    <source>
        <dbReference type="PROSITE-ProRule" id="PRU00175"/>
    </source>
</evidence>
<comment type="caution">
    <text evidence="8">The sequence shown here is derived from an EMBL/GenBank/DDBJ whole genome shotgun (WGS) entry which is preliminary data.</text>
</comment>
<evidence type="ECO:0000313" key="8">
    <source>
        <dbReference type="EMBL" id="CAL5223691.1"/>
    </source>
</evidence>
<organism evidence="8 9">
    <name type="scientific">Coccomyxa viridis</name>
    <dbReference type="NCBI Taxonomy" id="1274662"/>
    <lineage>
        <taxon>Eukaryota</taxon>
        <taxon>Viridiplantae</taxon>
        <taxon>Chlorophyta</taxon>
        <taxon>core chlorophytes</taxon>
        <taxon>Trebouxiophyceae</taxon>
        <taxon>Trebouxiophyceae incertae sedis</taxon>
        <taxon>Coccomyxaceae</taxon>
        <taxon>Coccomyxa</taxon>
    </lineage>
</organism>
<feature type="compositionally biased region" description="Low complexity" evidence="5">
    <location>
        <begin position="394"/>
        <end position="404"/>
    </location>
</feature>
<feature type="compositionally biased region" description="Low complexity" evidence="5">
    <location>
        <begin position="236"/>
        <end position="245"/>
    </location>
</feature>
<dbReference type="SUPFAM" id="SSF57850">
    <property type="entry name" value="RING/U-box"/>
    <property type="match status" value="1"/>
</dbReference>
<dbReference type="PROSITE" id="PS00518">
    <property type="entry name" value="ZF_RING_1"/>
    <property type="match status" value="1"/>
</dbReference>
<dbReference type="Pfam" id="PF13639">
    <property type="entry name" value="zf-RING_2"/>
    <property type="match status" value="1"/>
</dbReference>
<dbReference type="PANTHER" id="PTHR30373">
    <property type="entry name" value="UPF0603 PROTEIN YGCG"/>
    <property type="match status" value="1"/>
</dbReference>
<dbReference type="InterPro" id="IPR017907">
    <property type="entry name" value="Znf_RING_CS"/>
</dbReference>
<evidence type="ECO:0000256" key="6">
    <source>
        <dbReference type="SAM" id="Phobius"/>
    </source>
</evidence>
<gene>
    <name evidence="8" type="primary">g6243</name>
    <name evidence="8" type="ORF">VP750_LOCUS5350</name>
</gene>
<dbReference type="InterPro" id="IPR001841">
    <property type="entry name" value="Znf_RING"/>
</dbReference>
<evidence type="ECO:0000313" key="9">
    <source>
        <dbReference type="Proteomes" id="UP001497392"/>
    </source>
</evidence>
<dbReference type="Pfam" id="PF04536">
    <property type="entry name" value="TPM_phosphatase"/>
    <property type="match status" value="1"/>
</dbReference>
<keyword evidence="6" id="KW-0472">Membrane</keyword>
<dbReference type="Gene3D" id="3.10.310.50">
    <property type="match status" value="1"/>
</dbReference>
<feature type="transmembrane region" description="Helical" evidence="6">
    <location>
        <begin position="140"/>
        <end position="162"/>
    </location>
</feature>
<dbReference type="InterPro" id="IPR007621">
    <property type="entry name" value="TPM_dom"/>
</dbReference>
<keyword evidence="2 4" id="KW-0863">Zinc-finger</keyword>
<accession>A0ABP1FW82</accession>
<dbReference type="SMART" id="SM00184">
    <property type="entry name" value="RING"/>
    <property type="match status" value="1"/>
</dbReference>
<dbReference type="Gene3D" id="3.30.40.10">
    <property type="entry name" value="Zinc/RING finger domain, C3HC4 (zinc finger)"/>
    <property type="match status" value="1"/>
</dbReference>
<dbReference type="PROSITE" id="PS50089">
    <property type="entry name" value="ZF_RING_2"/>
    <property type="match status" value="1"/>
</dbReference>
<keyword evidence="6" id="KW-0812">Transmembrane</keyword>
<keyword evidence="3" id="KW-0862">Zinc</keyword>
<dbReference type="EMBL" id="CAXHTA020000009">
    <property type="protein sequence ID" value="CAL5223691.1"/>
    <property type="molecule type" value="Genomic_DNA"/>
</dbReference>
<evidence type="ECO:0000256" key="2">
    <source>
        <dbReference type="ARBA" id="ARBA00022771"/>
    </source>
</evidence>
<feature type="region of interest" description="Disordered" evidence="5">
    <location>
        <begin position="205"/>
        <end position="268"/>
    </location>
</feature>
<feature type="compositionally biased region" description="Gly residues" evidence="5">
    <location>
        <begin position="405"/>
        <end position="420"/>
    </location>
</feature>